<proteinExistence type="predicted"/>
<evidence type="ECO:0000313" key="1">
    <source>
        <dbReference type="EMBL" id="CAG6649469.1"/>
    </source>
</evidence>
<name>A0A8D8RIF8_9HEMI</name>
<organism evidence="1">
    <name type="scientific">Cacopsylla melanoneura</name>
    <dbReference type="NCBI Taxonomy" id="428564"/>
    <lineage>
        <taxon>Eukaryota</taxon>
        <taxon>Metazoa</taxon>
        <taxon>Ecdysozoa</taxon>
        <taxon>Arthropoda</taxon>
        <taxon>Hexapoda</taxon>
        <taxon>Insecta</taxon>
        <taxon>Pterygota</taxon>
        <taxon>Neoptera</taxon>
        <taxon>Paraneoptera</taxon>
        <taxon>Hemiptera</taxon>
        <taxon>Sternorrhyncha</taxon>
        <taxon>Psylloidea</taxon>
        <taxon>Psyllidae</taxon>
        <taxon>Psyllinae</taxon>
        <taxon>Cacopsylla</taxon>
    </lineage>
</organism>
<protein>
    <submittedName>
        <fullName evidence="1">Uncharacterized protein</fullName>
    </submittedName>
</protein>
<accession>A0A8D8RIF8</accession>
<dbReference type="AlphaFoldDB" id="A0A8D8RIF8"/>
<sequence length="106" mass="11993">MYYVYVLTSAYTHTRGSLHSSPSSCETEFENFRQVESKQNPHLPLYLPKQTKPLTTLPTKYTNVAITLFCLHLCGITGGKIELCGVTNGNFIYTVLCEKLLPLWCD</sequence>
<dbReference type="EMBL" id="HBUF01157726">
    <property type="protein sequence ID" value="CAG6649469.1"/>
    <property type="molecule type" value="Transcribed_RNA"/>
</dbReference>
<reference evidence="1" key="1">
    <citation type="submission" date="2021-05" db="EMBL/GenBank/DDBJ databases">
        <authorList>
            <person name="Alioto T."/>
            <person name="Alioto T."/>
            <person name="Gomez Garrido J."/>
        </authorList>
    </citation>
    <scope>NUCLEOTIDE SEQUENCE</scope>
</reference>